<feature type="region of interest" description="Disordered" evidence="1">
    <location>
        <begin position="90"/>
        <end position="142"/>
    </location>
</feature>
<dbReference type="EMBL" id="ONZQ02000017">
    <property type="protein sequence ID" value="SPO06909.1"/>
    <property type="molecule type" value="Genomic_DNA"/>
</dbReference>
<gene>
    <name evidence="3" type="ORF">DNG_09603</name>
</gene>
<organism evidence="3 4">
    <name type="scientific">Cephalotrichum gorgonifer</name>
    <dbReference type="NCBI Taxonomy" id="2041049"/>
    <lineage>
        <taxon>Eukaryota</taxon>
        <taxon>Fungi</taxon>
        <taxon>Dikarya</taxon>
        <taxon>Ascomycota</taxon>
        <taxon>Pezizomycotina</taxon>
        <taxon>Sordariomycetes</taxon>
        <taxon>Hypocreomycetidae</taxon>
        <taxon>Microascales</taxon>
        <taxon>Microascaceae</taxon>
        <taxon>Cephalotrichum</taxon>
    </lineage>
</organism>
<feature type="compositionally biased region" description="Acidic residues" evidence="1">
    <location>
        <begin position="90"/>
        <end position="119"/>
    </location>
</feature>
<dbReference type="Pfam" id="PF06985">
    <property type="entry name" value="HET"/>
    <property type="match status" value="1"/>
</dbReference>
<name>A0AAE8N761_9PEZI</name>
<reference evidence="3" key="1">
    <citation type="submission" date="2018-03" db="EMBL/GenBank/DDBJ databases">
        <authorList>
            <person name="Guldener U."/>
        </authorList>
    </citation>
    <scope>NUCLEOTIDE SEQUENCE</scope>
</reference>
<keyword evidence="4" id="KW-1185">Reference proteome</keyword>
<dbReference type="InterPro" id="IPR010730">
    <property type="entry name" value="HET"/>
</dbReference>
<feature type="domain" description="Heterokaryon incompatibility" evidence="2">
    <location>
        <begin position="238"/>
        <end position="387"/>
    </location>
</feature>
<sequence>MDAQLCAVCEGMFAGEQVLRESRPHHQSKTAILAAAEGGCRFCSIITRSRGFEHFESGEEEFKASWYLYRYEDLSTDGSEWFRLTLDAMGDDVDEDEDEDDEDEDEDDEGEEDEDEENAPDAQGGTSQDVDEHGNVCIPASGADANAHDPHMIPPCWAFALVPTNALPASDMSYEPPADTQDPRMWSLAESWLDNCVRNHPKCRPRDHAFRPTRLVEIMDEKTVRVIERGNKAMAGEYASFSHCWGQAKTLKLLQGNKTQLEAGVQIADLPQSYVEAIGVATRLGIRLLWIDSLCIIQDSVDDWRAEASTMKDVYGNAMVNISASAAAENSEASFLRREPLNIPPLRIAPRWRQGSGEGRYLLANVDGYRDEIERSPLGGRAWVMQESYLSGRNLSLTTTQLWWECRESLMSEAWPGGVPEKLRYDPYNKAGDPSEISSYHVVWCDLVEKYAACGLTVFSDKLVAMAGLASHRWGLLGGEEADEYIAGLWRSQLPHSLCWETDNFHKTYRTAQYRAPSWSWASIEGSIQFVHKTHGAGGPSTVALCDVVDVRLVLAGTDRTGALKGGYMRLRGRLISVGVSGSALTVEGTDGTHDFLEGTDGNREEGHDGQTNRTIVVLDENTSDGEPVVSYIDTAAVDVLQPDASLEEAVRTSRVSHDAQGDEAFCLPVMEWVERGESRMRGLLLAHPKGEPPGRYQRVGLWSAYGAITVPQLKKGEVQEFVIV</sequence>
<accession>A0AAE8N761</accession>
<evidence type="ECO:0000259" key="2">
    <source>
        <dbReference type="Pfam" id="PF06985"/>
    </source>
</evidence>
<evidence type="ECO:0000256" key="1">
    <source>
        <dbReference type="SAM" id="MobiDB-lite"/>
    </source>
</evidence>
<dbReference type="AlphaFoldDB" id="A0AAE8N761"/>
<dbReference type="PANTHER" id="PTHR33112:SF11">
    <property type="entry name" value="HETEROKARYON INCOMPATIBILITY DOMAIN-CONTAINING PROTEIN"/>
    <property type="match status" value="1"/>
</dbReference>
<protein>
    <recommendedName>
        <fullName evidence="2">Heterokaryon incompatibility domain-containing protein</fullName>
    </recommendedName>
</protein>
<evidence type="ECO:0000313" key="3">
    <source>
        <dbReference type="EMBL" id="SPO06909.1"/>
    </source>
</evidence>
<comment type="caution">
    <text evidence="3">The sequence shown here is derived from an EMBL/GenBank/DDBJ whole genome shotgun (WGS) entry which is preliminary data.</text>
</comment>
<proteinExistence type="predicted"/>
<dbReference type="Proteomes" id="UP001187682">
    <property type="component" value="Unassembled WGS sequence"/>
</dbReference>
<dbReference type="PANTHER" id="PTHR33112">
    <property type="entry name" value="DOMAIN PROTEIN, PUTATIVE-RELATED"/>
    <property type="match status" value="1"/>
</dbReference>
<evidence type="ECO:0000313" key="4">
    <source>
        <dbReference type="Proteomes" id="UP001187682"/>
    </source>
</evidence>